<reference evidence="3 4" key="1">
    <citation type="submission" date="2016-04" db="EMBL/GenBank/DDBJ databases">
        <authorList>
            <consortium name="Pathogen Informatics"/>
        </authorList>
    </citation>
    <scope>NUCLEOTIDE SEQUENCE [LARGE SCALE GENOMIC DNA]</scope>
    <source>
        <strain evidence="3">K480</strain>
        <strain evidence="4">k480</strain>
    </source>
</reference>
<evidence type="ECO:0000259" key="1">
    <source>
        <dbReference type="Pfam" id="PF13471"/>
    </source>
</evidence>
<evidence type="ECO:0000313" key="4">
    <source>
        <dbReference type="Proteomes" id="UP000077826"/>
    </source>
</evidence>
<dbReference type="InterPro" id="IPR053521">
    <property type="entry name" value="McjB-like"/>
</dbReference>
<dbReference type="AlphaFoldDB" id="A0A6M6A6M3"/>
<protein>
    <recommendedName>
        <fullName evidence="1">Microcin J25-processing protein McjB C-terminal domain-containing protein</fullName>
    </recommendedName>
</protein>
<feature type="domain" description="Microcin J25-processing protein McjB C-terminal" evidence="1">
    <location>
        <begin position="120"/>
        <end position="203"/>
    </location>
</feature>
<dbReference type="InterPro" id="IPR032708">
    <property type="entry name" value="McjB_C"/>
</dbReference>
<name>A0A6M6A6M3_KLEPN</name>
<evidence type="ECO:0000313" key="3">
    <source>
        <dbReference type="EMBL" id="SAT99033.1"/>
    </source>
</evidence>
<keyword evidence="2" id="KW-0614">Plasmid</keyword>
<sequence>MFNMTHYLRFSIYKNDLVVIDINNDEFFIMNDINHENINRLTDIEEELLAAGLIQSLTPISDNNENFYDERWLPRKAELHRINPFLLLKAYSIFLKCKKNLDRNGYYGIIYNLNNIKKNDRWDKYSPEAIINCLNFIMPFIHCENPCLIYSYVLVTMLRKATGKGTLVVGVRTRPFISHAWVEFDGEIISDNVYLRDKLSVIMEI</sequence>
<dbReference type="NCBIfam" id="NF033537">
    <property type="entry name" value="lasso_biosyn_B2"/>
    <property type="match status" value="1"/>
</dbReference>
<dbReference type="Pfam" id="PF13471">
    <property type="entry name" value="Transglut_core3"/>
    <property type="match status" value="1"/>
</dbReference>
<dbReference type="RefSeq" id="WP_023288230.1">
    <property type="nucleotide sequence ID" value="NZ_BDLF01000031.1"/>
</dbReference>
<dbReference type="EMBL" id="MN543581">
    <property type="protein sequence ID" value="QJX13107.1"/>
    <property type="molecule type" value="Genomic_DNA"/>
</dbReference>
<proteinExistence type="predicted"/>
<gene>
    <name evidence="3" type="ORF">SAMEA2273558_05332</name>
</gene>
<accession>A0A6M6A6M3</accession>
<organism evidence="2">
    <name type="scientific">Klebsiella pneumoniae</name>
    <dbReference type="NCBI Taxonomy" id="573"/>
    <lineage>
        <taxon>Bacteria</taxon>
        <taxon>Pseudomonadati</taxon>
        <taxon>Pseudomonadota</taxon>
        <taxon>Gammaproteobacteria</taxon>
        <taxon>Enterobacterales</taxon>
        <taxon>Enterobacteriaceae</taxon>
        <taxon>Klebsiella/Raoultella group</taxon>
        <taxon>Klebsiella</taxon>
        <taxon>Klebsiella pneumoniae complex</taxon>
    </lineage>
</organism>
<evidence type="ECO:0000313" key="2">
    <source>
        <dbReference type="EMBL" id="QJX13107.1"/>
    </source>
</evidence>
<dbReference type="EMBL" id="FLDK01000024">
    <property type="protein sequence ID" value="SAT99033.1"/>
    <property type="molecule type" value="Genomic_DNA"/>
</dbReference>
<reference evidence="2" key="2">
    <citation type="submission" date="2019-10" db="EMBL/GenBank/DDBJ databases">
        <title>Tracking microevolution events of conjugative virulence plasmid p15WZ-82_Vir during transmission.</title>
        <authorList>
            <person name="Yang X."/>
        </authorList>
    </citation>
    <scope>NUCLEOTIDE SEQUENCE</scope>
    <source>
        <strain evidence="2">PM48TC</strain>
        <plasmid evidence="2">pPM48TC_fusion</plasmid>
    </source>
</reference>
<dbReference type="Proteomes" id="UP000077826">
    <property type="component" value="Unassembled WGS sequence"/>
</dbReference>
<geneLocation type="plasmid" evidence="2">
    <name>pPM48TC_fusion</name>
</geneLocation>